<name>A0A4U3MJ76_ENTFL</name>
<dbReference type="PANTHER" id="PTHR30121:SF6">
    <property type="entry name" value="SLR6007 PROTEIN"/>
    <property type="match status" value="1"/>
</dbReference>
<dbReference type="PANTHER" id="PTHR30121">
    <property type="entry name" value="UNCHARACTERIZED PROTEIN YJGR-RELATED"/>
    <property type="match status" value="1"/>
</dbReference>
<dbReference type="PIRSF" id="PIRSF015040">
    <property type="entry name" value="ATPase_SAG2001_prd"/>
    <property type="match status" value="1"/>
</dbReference>
<evidence type="ECO:0000313" key="2">
    <source>
        <dbReference type="Proteomes" id="UP000305511"/>
    </source>
</evidence>
<dbReference type="Gene3D" id="3.40.50.300">
    <property type="entry name" value="P-loop containing nucleotide triphosphate hydrolases"/>
    <property type="match status" value="2"/>
</dbReference>
<dbReference type="InterPro" id="IPR051162">
    <property type="entry name" value="T4SS_component"/>
</dbReference>
<evidence type="ECO:0000313" key="1">
    <source>
        <dbReference type="EMBL" id="TKK89435.1"/>
    </source>
</evidence>
<dbReference type="Pfam" id="PF12846">
    <property type="entry name" value="AAA_10"/>
    <property type="match status" value="1"/>
</dbReference>
<dbReference type="EMBL" id="SIYF01000093">
    <property type="protein sequence ID" value="TKK89435.1"/>
    <property type="molecule type" value="Genomic_DNA"/>
</dbReference>
<protein>
    <submittedName>
        <fullName evidence="1">ATP/GTP-binding protein</fullName>
    </submittedName>
</protein>
<sequence>MGIVNLQPKFPIKYLEDNLVINYDETVYAYYEFLPYSYGFAGEDKAYQIKNNLLRLFKQYKRGRFRLYFCSAEEKVRNAIERSKKDVRSTGKLKELAFEHLDSVGDILEQMNGEYETSTRFFIGFELLLDEEKIGKGRFLDDVVVGIESFFNRSNAVLFDDFEKISNKEIERYKRLERLLYNRITRHFRLRQTTPQDIAYIVEHLNGKRNQSIEETSYYSQSVKTEEDTFIFAYDTVKLNSVRLDEYTQHIVMSHGEEKEYVSYLGLSHMTGDLQFPFGSEFFYYAQSEFNYPVDVSLDVEVLDNKSSLSKIRAKKLDLKDIDESGLESGHDVANNVLEARQMASELEARLEDTKESMYKISLVVRVSASSQEELFKRENEVCNFFDDYKMTLEKTNNDQLFLHYEMFPSGKRTIDDYVQYVEVDFLASLGFGATQQLGENSGIPLGFNVDTGKPVYIRPWEAAQGKEGTNTNALAKALIGSLGGGKSLTENVMTFWSVLFGAFSFLIDPKGERNNWEEDLPYFKEYMNTVNITNDEKNIGLLDPFSVMDDVKDQEALALDILTFITGVNAHDGERFPQLQNAVETVSKREKKGLIHVIEELENKNDEVSLSLANHINSFKKLSIAGLLFGDGEREKGLDMRSPLNIALVQDLNLPEKDVEMKDYNPSEMLSVAIMMVLATYSLDFIKMNRSVYKTLGLDESWAWLSVSQGKILGKKLVRAGRQMNAGIDFSTQNTDDLGDEKMKNNIGLKFIFRSNDRVEIEKALTFCGLEVTEDNVNRVRGLQNGECLMVDINGNFGVVYVYYWFEDLFRAFDTRPPMEESEE</sequence>
<dbReference type="InterPro" id="IPR016628">
    <property type="entry name" value="ATPase_SAG2001_prd"/>
</dbReference>
<proteinExistence type="predicted"/>
<gene>
    <name evidence="1" type="ORF">EY666_04545</name>
</gene>
<reference evidence="1 2" key="1">
    <citation type="submission" date="2019-02" db="EMBL/GenBank/DDBJ databases">
        <title>Bacteria dissemination in different level of health care in South Africa: the effectiveness of infections prevention and control.</title>
        <authorList>
            <person name="Shobo C."/>
            <person name="Amoako D.G."/>
            <person name="Allam M."/>
            <person name="Ismail A."/>
            <person name="Bester L.A."/>
            <person name="Essack S.Y."/>
        </authorList>
    </citation>
    <scope>NUCLEOTIDE SEQUENCE [LARGE SCALE GENOMIC DNA]</scope>
    <source>
        <strain evidence="1 2">2SIL2</strain>
    </source>
</reference>
<dbReference type="InterPro" id="IPR027417">
    <property type="entry name" value="P-loop_NTPase"/>
</dbReference>
<accession>A0A4U3MJ76</accession>
<dbReference type="AlphaFoldDB" id="A0A4U3MJ76"/>
<organism evidence="1 2">
    <name type="scientific">Enterococcus faecalis</name>
    <name type="common">Streptococcus faecalis</name>
    <dbReference type="NCBI Taxonomy" id="1351"/>
    <lineage>
        <taxon>Bacteria</taxon>
        <taxon>Bacillati</taxon>
        <taxon>Bacillota</taxon>
        <taxon>Bacilli</taxon>
        <taxon>Lactobacillales</taxon>
        <taxon>Enterococcaceae</taxon>
        <taxon>Enterococcus</taxon>
    </lineage>
</organism>
<comment type="caution">
    <text evidence="1">The sequence shown here is derived from an EMBL/GenBank/DDBJ whole genome shotgun (WGS) entry which is preliminary data.</text>
</comment>
<dbReference type="RefSeq" id="WP_137273918.1">
    <property type="nucleotide sequence ID" value="NZ_JAMWKG010000003.1"/>
</dbReference>
<dbReference type="SUPFAM" id="SSF52540">
    <property type="entry name" value="P-loop containing nucleoside triphosphate hydrolases"/>
    <property type="match status" value="1"/>
</dbReference>
<dbReference type="Proteomes" id="UP000305511">
    <property type="component" value="Unassembled WGS sequence"/>
</dbReference>